<dbReference type="InterPro" id="IPR040758">
    <property type="entry name" value="PrmC_N"/>
</dbReference>
<evidence type="ECO:0000256" key="6">
    <source>
        <dbReference type="ARBA" id="ARBA00022603"/>
    </source>
</evidence>
<feature type="binding site" evidence="11">
    <location>
        <begin position="151"/>
        <end position="155"/>
    </location>
    <ligand>
        <name>S-adenosyl-L-methionine</name>
        <dbReference type="ChEBI" id="CHEBI:59789"/>
    </ligand>
</feature>
<dbReference type="CDD" id="cd02440">
    <property type="entry name" value="AdoMet_MTases"/>
    <property type="match status" value="1"/>
</dbReference>
<dbReference type="KEGG" id="ras:RAS_14610"/>
<comment type="similarity">
    <text evidence="11">Belongs to the protein N5-glutamine methyltransferase family. PrmC subfamily.</text>
</comment>
<dbReference type="GO" id="GO:0003676">
    <property type="term" value="F:nucleic acid binding"/>
    <property type="evidence" value="ECO:0007669"/>
    <property type="project" value="InterPro"/>
</dbReference>
<dbReference type="NCBIfam" id="NF002421">
    <property type="entry name" value="PRK01544.1"/>
    <property type="match status" value="1"/>
</dbReference>
<sequence>MQCSIKQILSNATDKLNKIGINSPQLEARILLQHVINKPIEYLLINLDEQLNEAEIEAFEKLLERRLKHEPIAYITGVKEFYSREFIVNKHVLIPRSDTEVLVEIVLGLLKPSLRATKRSVAISGILPEIASSTPMASSHNDKFLSILELGTGSGCIAISLLCELPNAKAVATDISLDAIEVAKSNAVKHHVTDRIQIIHSDWFENRHLSKPAYREEFKGDTSPRTTAYIDIREDSSTGSTYKLPLEAKFGKMSNIENQKFDFIVSNPPYISHSEKSEMAIETINYEPSIALFAEEDGLQAYFLIAENAKQFLKPNGKLVLEIGFNQAEKVSKLFLDYGYDIDNIYQDLQSHNRVIEISPINLNRSYARRIGKSLSGVQQNLLDNELPKYLFSKEKLESEKHKVFLEIGFGMGEHFINKARLNPDALFIGVEVYLNGVANVLKLASEQNITNFLLFPNNLDLILNDLPNNSLDGIYILFPDPWIKNKQKKKRIFNKERLKILQDKLKDNGNLVFTSDIENYFYEAIELIKQNGSFEIMNKDDYLKPHDNYVMTKYHQKAIKANRTPKFMILRHVLGDH</sequence>
<evidence type="ECO:0000313" key="15">
    <source>
        <dbReference type="Proteomes" id="UP000321183"/>
    </source>
</evidence>
<feature type="binding site" evidence="10">
    <location>
        <position position="407"/>
    </location>
    <ligand>
        <name>S-adenosyl-L-methionine</name>
        <dbReference type="ChEBI" id="CHEBI:59789"/>
    </ligand>
</feature>
<keyword evidence="8 10" id="KW-0949">S-adenosyl-L-methionine</keyword>
<gene>
    <name evidence="11 14" type="primary">prmC</name>
    <name evidence="10 14" type="synonym">trmB</name>
    <name evidence="14" type="ORF">RAS_14610</name>
</gene>
<dbReference type="Gene3D" id="1.10.8.10">
    <property type="entry name" value="DNA helicase RuvA subunit, C-terminal domain"/>
    <property type="match status" value="1"/>
</dbReference>
<dbReference type="NCBIfam" id="TIGR00536">
    <property type="entry name" value="hemK_fam"/>
    <property type="match status" value="1"/>
</dbReference>
<dbReference type="AlphaFoldDB" id="A0A510G8X2"/>
<keyword evidence="9 10" id="KW-0819">tRNA processing</keyword>
<name>A0A510G8X2_9RICK</name>
<dbReference type="HAMAP" id="MF_02126">
    <property type="entry name" value="RF_methyltr_PrmC"/>
    <property type="match status" value="1"/>
</dbReference>
<evidence type="ECO:0000256" key="10">
    <source>
        <dbReference type="HAMAP-Rule" id="MF_01057"/>
    </source>
</evidence>
<comment type="similarity">
    <text evidence="10">Belongs to the class I-like SAM-binding methyltransferase superfamily. TrmB family.</text>
</comment>
<evidence type="ECO:0000256" key="3">
    <source>
        <dbReference type="ARBA" id="ARBA00003015"/>
    </source>
</evidence>
<dbReference type="NCBIfam" id="TIGR01045">
    <property type="entry name" value="RPE1"/>
    <property type="match status" value="1"/>
</dbReference>
<evidence type="ECO:0000259" key="13">
    <source>
        <dbReference type="Pfam" id="PF17827"/>
    </source>
</evidence>
<organism evidence="14 15">
    <name type="scientific">Rickettsia asiatica</name>
    <dbReference type="NCBI Taxonomy" id="238800"/>
    <lineage>
        <taxon>Bacteria</taxon>
        <taxon>Pseudomonadati</taxon>
        <taxon>Pseudomonadota</taxon>
        <taxon>Alphaproteobacteria</taxon>
        <taxon>Rickettsiales</taxon>
        <taxon>Rickettsiaceae</taxon>
        <taxon>Rickettsieae</taxon>
        <taxon>Rickettsia</taxon>
        <taxon>spotted fever group</taxon>
    </lineage>
</organism>
<dbReference type="Pfam" id="PF07669">
    <property type="entry name" value="Eco57I"/>
    <property type="match status" value="1"/>
</dbReference>
<feature type="domain" description="Type II methyltransferase M.TaqI-like" evidence="12">
    <location>
        <begin position="174"/>
        <end position="321"/>
    </location>
</feature>
<dbReference type="InterPro" id="IPR003358">
    <property type="entry name" value="tRNA_(Gua-N-7)_MeTrfase_Trmb"/>
</dbReference>
<dbReference type="InterPro" id="IPR055361">
    <property type="entry name" value="tRNA_methyltr_TrmB_bact"/>
</dbReference>
<dbReference type="PROSITE" id="PS00092">
    <property type="entry name" value="N6_MTASE"/>
    <property type="match status" value="1"/>
</dbReference>
<dbReference type="InterPro" id="IPR004556">
    <property type="entry name" value="HemK-like"/>
</dbReference>
<evidence type="ECO:0000313" key="14">
    <source>
        <dbReference type="EMBL" id="BBJ32352.1"/>
    </source>
</evidence>
<dbReference type="SUPFAM" id="SSF53335">
    <property type="entry name" value="S-adenosyl-L-methionine-dependent methyltransferases"/>
    <property type="match status" value="2"/>
</dbReference>
<dbReference type="RefSeq" id="WP_147143719.1">
    <property type="nucleotide sequence ID" value="NZ_AP019563.1"/>
</dbReference>
<feature type="domain" description="Release factor glutamine methyltransferase N-terminal" evidence="13">
    <location>
        <begin position="7"/>
        <end position="77"/>
    </location>
</feature>
<dbReference type="InterPro" id="IPR019874">
    <property type="entry name" value="RF_methyltr_PrmC"/>
</dbReference>
<dbReference type="Proteomes" id="UP000321183">
    <property type="component" value="Chromosome"/>
</dbReference>
<feature type="binding site" evidence="10">
    <location>
        <position position="459"/>
    </location>
    <ligand>
        <name>S-adenosyl-L-methionine</name>
        <dbReference type="ChEBI" id="CHEBI:59789"/>
    </ligand>
</feature>
<comment type="similarity">
    <text evidence="5">In the N-terminal section; belongs to the protein N5-glutamine methyltransferase family. PrmC subfamily.</text>
</comment>
<evidence type="ECO:0000256" key="7">
    <source>
        <dbReference type="ARBA" id="ARBA00022679"/>
    </source>
</evidence>
<comment type="caution">
    <text evidence="10">Lacks conserved residue(s) required for the propagation of feature annotation.</text>
</comment>
<dbReference type="InterPro" id="IPR029063">
    <property type="entry name" value="SAM-dependent_MTases_sf"/>
</dbReference>
<dbReference type="HAMAP" id="MF_01057">
    <property type="entry name" value="tRNA_methyltr_TrmB"/>
    <property type="match status" value="1"/>
</dbReference>
<dbReference type="InterPro" id="IPR050320">
    <property type="entry name" value="N5-glutamine_MTase"/>
</dbReference>
<evidence type="ECO:0000259" key="12">
    <source>
        <dbReference type="Pfam" id="PF07669"/>
    </source>
</evidence>
<dbReference type="UniPathway" id="UPA00989"/>
<accession>A0A510G8X2</accession>
<protein>
    <recommendedName>
        <fullName evidence="10 11">Multifunctional fusion protein</fullName>
    </recommendedName>
    <domain>
        <recommendedName>
            <fullName evidence="11">Release factor glutamine methyltransferase</fullName>
            <shortName evidence="11">RF MTase</shortName>
            <ecNumber evidence="11">2.1.1.297</ecNumber>
        </recommendedName>
        <alternativeName>
            <fullName evidence="11">N5-glutamine methyltransferase PrmC</fullName>
        </alternativeName>
        <alternativeName>
            <fullName evidence="11">Protein-(glutamine-N5) MTase PrmC</fullName>
        </alternativeName>
        <alternativeName>
            <fullName evidence="11">Protein-glutamine N-methyltransferase PrmC</fullName>
        </alternativeName>
    </domain>
    <domain>
        <recommendedName>
            <fullName evidence="10">tRNA (guanine-N(7)-)-methyltransferase</fullName>
            <ecNumber evidence="10">2.1.1.33</ecNumber>
        </recommendedName>
        <alternativeName>
            <fullName evidence="10">tRNA (guanine(46)-N(7))-methyltransferase</fullName>
        </alternativeName>
        <alternativeName>
            <fullName evidence="10">tRNA(m7G46)-methyltransferase</fullName>
        </alternativeName>
    </domain>
</protein>
<dbReference type="GO" id="GO:0009007">
    <property type="term" value="F:site-specific DNA-methyltransferase (adenine-specific) activity"/>
    <property type="evidence" value="ECO:0007669"/>
    <property type="project" value="UniProtKB-EC"/>
</dbReference>
<evidence type="ECO:0000256" key="8">
    <source>
        <dbReference type="ARBA" id="ARBA00022691"/>
    </source>
</evidence>
<dbReference type="NCBIfam" id="TIGR00091">
    <property type="entry name" value="tRNA (guanosine(46)-N7)-methyltransferase TrmB"/>
    <property type="match status" value="1"/>
</dbReference>
<feature type="binding site" evidence="11">
    <location>
        <position position="174"/>
    </location>
    <ligand>
        <name>S-adenosyl-L-methionine</name>
        <dbReference type="ChEBI" id="CHEBI:59789"/>
    </ligand>
</feature>
<evidence type="ECO:0000256" key="4">
    <source>
        <dbReference type="ARBA" id="ARBA00008341"/>
    </source>
</evidence>
<dbReference type="InterPro" id="IPR011639">
    <property type="entry name" value="MethylTrfase_TaqI-like_dom"/>
</dbReference>
<feature type="binding site" evidence="11">
    <location>
        <position position="267"/>
    </location>
    <ligand>
        <name>S-adenosyl-L-methionine</name>
        <dbReference type="ChEBI" id="CHEBI:59789"/>
    </ligand>
</feature>
<comment type="function">
    <text evidence="3 10">Catalyzes the formation of N(7)-methylguanine at position 46 (m7G46) in tRNA.</text>
</comment>
<feature type="binding site" evidence="10">
    <location>
        <position position="481"/>
    </location>
    <ligand>
        <name>S-adenosyl-L-methionine</name>
        <dbReference type="ChEBI" id="CHEBI:59789"/>
    </ligand>
</feature>
<dbReference type="GO" id="GO:0008176">
    <property type="term" value="F:tRNA (guanine(46)-N7)-methyltransferase activity"/>
    <property type="evidence" value="ECO:0007669"/>
    <property type="project" value="UniProtKB-UniRule"/>
</dbReference>
<dbReference type="Gene3D" id="3.40.50.150">
    <property type="entry name" value="Vaccinia Virus protein VP39"/>
    <property type="match status" value="2"/>
</dbReference>
<proteinExistence type="inferred from homology"/>
<comment type="pathway">
    <text evidence="10">tRNA modification; N(7)-methylguanine-tRNA biosynthesis.</text>
</comment>
<evidence type="ECO:0000256" key="1">
    <source>
        <dbReference type="ARBA" id="ARBA00000142"/>
    </source>
</evidence>
<evidence type="ECO:0000256" key="2">
    <source>
        <dbReference type="ARBA" id="ARBA00002551"/>
    </source>
</evidence>
<dbReference type="GO" id="GO:0006304">
    <property type="term" value="P:DNA modification"/>
    <property type="evidence" value="ECO:0007669"/>
    <property type="project" value="InterPro"/>
</dbReference>
<dbReference type="EC" id="2.1.1.297" evidence="11"/>
<dbReference type="InterPro" id="IPR005728">
    <property type="entry name" value="RPE1"/>
</dbReference>
<dbReference type="InterPro" id="IPR002052">
    <property type="entry name" value="DNA_methylase_N6_adenine_CS"/>
</dbReference>
<feature type="binding site" evidence="11">
    <location>
        <position position="203"/>
    </location>
    <ligand>
        <name>S-adenosyl-L-methionine</name>
        <dbReference type="ChEBI" id="CHEBI:59789"/>
    </ligand>
</feature>
<keyword evidence="6 10" id="KW-0489">Methyltransferase</keyword>
<feature type="binding site" evidence="11">
    <location>
        <begin position="267"/>
        <end position="270"/>
    </location>
    <ligand>
        <name>substrate</name>
    </ligand>
</feature>
<keyword evidence="15" id="KW-1185">Reference proteome</keyword>
<dbReference type="EC" id="2.1.1.33" evidence="10"/>
<comment type="function">
    <text evidence="2 11">Methylates the class 1 translation termination release factors RF1/PrfA and RF2/PrfB on the glutamine residue of the universally conserved GGQ motif.</text>
</comment>
<dbReference type="PANTHER" id="PTHR18895">
    <property type="entry name" value="HEMK METHYLTRANSFERASE"/>
    <property type="match status" value="1"/>
</dbReference>
<dbReference type="PANTHER" id="PTHR18895:SF74">
    <property type="entry name" value="MTRF1L RELEASE FACTOR GLUTAMINE METHYLTRANSFERASE"/>
    <property type="match status" value="1"/>
</dbReference>
<feature type="binding site" evidence="10">
    <location>
        <position position="432"/>
    </location>
    <ligand>
        <name>S-adenosyl-L-methionine</name>
        <dbReference type="ChEBI" id="CHEBI:59789"/>
    </ligand>
</feature>
<evidence type="ECO:0000256" key="11">
    <source>
        <dbReference type="HAMAP-Rule" id="MF_02126"/>
    </source>
</evidence>
<reference evidence="14 15" key="1">
    <citation type="submission" date="2019-04" db="EMBL/GenBank/DDBJ databases">
        <title>Draft genome sequence of Rickettsia asiatica Maytaro1284.</title>
        <authorList>
            <person name="Thu M."/>
            <person name="Qiu Y."/>
            <person name="Nakao R."/>
        </authorList>
    </citation>
    <scope>NUCLEOTIDE SEQUENCE [LARGE SCALE GENOMIC DNA]</scope>
    <source>
        <strain evidence="14 15">Maytaro1284</strain>
    </source>
</reference>
<dbReference type="PROSITE" id="PS51625">
    <property type="entry name" value="SAM_MT_TRMB"/>
    <property type="match status" value="1"/>
</dbReference>
<comment type="catalytic activity">
    <reaction evidence="1 10">
        <text>guanosine(46) in tRNA + S-adenosyl-L-methionine = N(7)-methylguanosine(46) in tRNA + S-adenosyl-L-homocysteine</text>
        <dbReference type="Rhea" id="RHEA:42708"/>
        <dbReference type="Rhea" id="RHEA-COMP:10188"/>
        <dbReference type="Rhea" id="RHEA-COMP:10189"/>
        <dbReference type="ChEBI" id="CHEBI:57856"/>
        <dbReference type="ChEBI" id="CHEBI:59789"/>
        <dbReference type="ChEBI" id="CHEBI:74269"/>
        <dbReference type="ChEBI" id="CHEBI:74480"/>
        <dbReference type="EC" id="2.1.1.33"/>
    </reaction>
</comment>
<comment type="similarity">
    <text evidence="4">In the C-terminal section; belongs to the class I-like SAM-binding methyltransferase superfamily. TrmB family.</text>
</comment>
<keyword evidence="7 10" id="KW-0808">Transferase</keyword>
<comment type="catalytic activity">
    <reaction evidence="11">
        <text>L-glutaminyl-[peptide chain release factor] + S-adenosyl-L-methionine = N(5)-methyl-L-glutaminyl-[peptide chain release factor] + S-adenosyl-L-homocysteine + H(+)</text>
        <dbReference type="Rhea" id="RHEA:42896"/>
        <dbReference type="Rhea" id="RHEA-COMP:10271"/>
        <dbReference type="Rhea" id="RHEA-COMP:10272"/>
        <dbReference type="ChEBI" id="CHEBI:15378"/>
        <dbReference type="ChEBI" id="CHEBI:30011"/>
        <dbReference type="ChEBI" id="CHEBI:57856"/>
        <dbReference type="ChEBI" id="CHEBI:59789"/>
        <dbReference type="ChEBI" id="CHEBI:61891"/>
        <dbReference type="EC" id="2.1.1.297"/>
    </reaction>
</comment>
<evidence type="ECO:0000256" key="5">
    <source>
        <dbReference type="ARBA" id="ARBA00008946"/>
    </source>
</evidence>
<dbReference type="EMBL" id="AP019563">
    <property type="protein sequence ID" value="BBJ32352.1"/>
    <property type="molecule type" value="Genomic_DNA"/>
</dbReference>
<feature type="binding site" evidence="10">
    <location>
        <position position="485"/>
    </location>
    <ligand>
        <name>substrate</name>
    </ligand>
</feature>
<feature type="binding site" evidence="10">
    <location>
        <position position="517"/>
    </location>
    <ligand>
        <name>substrate</name>
    </ligand>
</feature>
<dbReference type="Pfam" id="PF17827">
    <property type="entry name" value="PrmC_N"/>
    <property type="match status" value="1"/>
</dbReference>
<dbReference type="GO" id="GO:0102559">
    <property type="term" value="F:peptide chain release factor N(5)-glutamine methyltransferase activity"/>
    <property type="evidence" value="ECO:0007669"/>
    <property type="project" value="UniProtKB-EC"/>
</dbReference>
<evidence type="ECO:0000256" key="9">
    <source>
        <dbReference type="ARBA" id="ARBA00022694"/>
    </source>
</evidence>
<dbReference type="Pfam" id="PF02390">
    <property type="entry name" value="Methyltransf_4"/>
    <property type="match status" value="1"/>
</dbReference>